<dbReference type="GO" id="GO:0006644">
    <property type="term" value="P:phospholipid metabolic process"/>
    <property type="evidence" value="ECO:0007669"/>
    <property type="project" value="InterPro"/>
</dbReference>
<comment type="caution">
    <text evidence="8">The sequence shown here is derived from an EMBL/GenBank/DDBJ whole genome shotgun (WGS) entry which is preliminary data.</text>
</comment>
<feature type="chain" id="PRO_5035690498" description="Phospholipase A2-like central domain-containing protein" evidence="6">
    <location>
        <begin position="22"/>
        <end position="302"/>
    </location>
</feature>
<feature type="domain" description="Phospholipase A2-like central" evidence="7">
    <location>
        <begin position="26"/>
        <end position="142"/>
    </location>
</feature>
<dbReference type="Gene3D" id="1.20.90.10">
    <property type="entry name" value="Phospholipase A2 domain"/>
    <property type="match status" value="1"/>
</dbReference>
<dbReference type="EMBL" id="CAJNYD010000236">
    <property type="protein sequence ID" value="CAF3235632.1"/>
    <property type="molecule type" value="Genomic_DNA"/>
</dbReference>
<feature type="disulfide bond" evidence="4">
    <location>
        <begin position="100"/>
        <end position="112"/>
    </location>
</feature>
<feature type="signal peptide" evidence="6">
    <location>
        <begin position="1"/>
        <end position="21"/>
    </location>
</feature>
<gene>
    <name evidence="10" type="ORF">GRG538_LOCUS33224</name>
    <name evidence="12" type="ORF">HFQ381_LOCUS14895</name>
    <name evidence="9" type="ORF">LUA448_LOCUS3982</name>
    <name evidence="13" type="ORF">QYT958_LOCUS4980</name>
    <name evidence="8" type="ORF">TIS948_LOCUS11066</name>
    <name evidence="11" type="ORF">UJA718_LOCUS827</name>
</gene>
<evidence type="ECO:0000313" key="11">
    <source>
        <dbReference type="EMBL" id="CAF4109480.1"/>
    </source>
</evidence>
<organism evidence="8 14">
    <name type="scientific">Rotaria socialis</name>
    <dbReference type="NCBI Taxonomy" id="392032"/>
    <lineage>
        <taxon>Eukaryota</taxon>
        <taxon>Metazoa</taxon>
        <taxon>Spiralia</taxon>
        <taxon>Gnathifera</taxon>
        <taxon>Rotifera</taxon>
        <taxon>Eurotatoria</taxon>
        <taxon>Bdelloidea</taxon>
        <taxon>Philodinida</taxon>
        <taxon>Philodinidae</taxon>
        <taxon>Rotaria</taxon>
    </lineage>
</organism>
<feature type="disulfide bond" evidence="4">
    <location>
        <begin position="69"/>
        <end position="121"/>
    </location>
</feature>
<evidence type="ECO:0000256" key="1">
    <source>
        <dbReference type="ARBA" id="ARBA00004613"/>
    </source>
</evidence>
<accession>A0A817PY58</accession>
<evidence type="ECO:0000256" key="3">
    <source>
        <dbReference type="ARBA" id="ARBA00023157"/>
    </source>
</evidence>
<dbReference type="GO" id="GO:0016042">
    <property type="term" value="P:lipid catabolic process"/>
    <property type="evidence" value="ECO:0007669"/>
    <property type="project" value="InterPro"/>
</dbReference>
<dbReference type="GO" id="GO:0047498">
    <property type="term" value="F:calcium-dependent phospholipase A2 activity"/>
    <property type="evidence" value="ECO:0007669"/>
    <property type="project" value="TreeGrafter"/>
</dbReference>
<evidence type="ECO:0000313" key="14">
    <source>
        <dbReference type="Proteomes" id="UP000663825"/>
    </source>
</evidence>
<dbReference type="PANTHER" id="PTHR11716:SF100">
    <property type="entry name" value="PHOSPHOLIPASE A2"/>
    <property type="match status" value="1"/>
</dbReference>
<dbReference type="Proteomes" id="UP000663873">
    <property type="component" value="Unassembled WGS sequence"/>
</dbReference>
<evidence type="ECO:0000256" key="2">
    <source>
        <dbReference type="ARBA" id="ARBA00022525"/>
    </source>
</evidence>
<evidence type="ECO:0000256" key="6">
    <source>
        <dbReference type="SAM" id="SignalP"/>
    </source>
</evidence>
<dbReference type="GO" id="GO:0050482">
    <property type="term" value="P:arachidonate secretion"/>
    <property type="evidence" value="ECO:0007669"/>
    <property type="project" value="InterPro"/>
</dbReference>
<evidence type="ECO:0000313" key="10">
    <source>
        <dbReference type="EMBL" id="CAF3784721.1"/>
    </source>
</evidence>
<keyword evidence="3 4" id="KW-1015">Disulfide bond</keyword>
<evidence type="ECO:0000313" key="8">
    <source>
        <dbReference type="EMBL" id="CAF3175834.1"/>
    </source>
</evidence>
<evidence type="ECO:0000313" key="15">
    <source>
        <dbReference type="Proteomes" id="UP000663873"/>
    </source>
</evidence>
<dbReference type="EMBL" id="CAJNXB010001561">
    <property type="protein sequence ID" value="CAF3175834.1"/>
    <property type="molecule type" value="Genomic_DNA"/>
</dbReference>
<evidence type="ECO:0000313" key="9">
    <source>
        <dbReference type="EMBL" id="CAF3235632.1"/>
    </source>
</evidence>
<dbReference type="Proteomes" id="UP000663825">
    <property type="component" value="Unassembled WGS sequence"/>
</dbReference>
<feature type="disulfide bond" evidence="4">
    <location>
        <begin position="52"/>
        <end position="70"/>
    </location>
</feature>
<keyword evidence="15" id="KW-1185">Reference proteome</keyword>
<evidence type="ECO:0000259" key="7">
    <source>
        <dbReference type="SMART" id="SM00085"/>
    </source>
</evidence>
<dbReference type="Proteomes" id="UP000663872">
    <property type="component" value="Unassembled WGS sequence"/>
</dbReference>
<dbReference type="InterPro" id="IPR016090">
    <property type="entry name" value="PLA2-like_dom"/>
</dbReference>
<evidence type="ECO:0000256" key="5">
    <source>
        <dbReference type="RuleBase" id="RU003654"/>
    </source>
</evidence>
<dbReference type="OrthoDB" id="5841574at2759"/>
<dbReference type="SMART" id="SM00085">
    <property type="entry name" value="PA2c"/>
    <property type="match status" value="1"/>
</dbReference>
<dbReference type="AlphaFoldDB" id="A0A817PY58"/>
<dbReference type="GO" id="GO:0005509">
    <property type="term" value="F:calcium ion binding"/>
    <property type="evidence" value="ECO:0007669"/>
    <property type="project" value="InterPro"/>
</dbReference>
<keyword evidence="2" id="KW-0964">Secreted</keyword>
<evidence type="ECO:0000313" key="12">
    <source>
        <dbReference type="EMBL" id="CAF4322261.1"/>
    </source>
</evidence>
<sequence length="302" mass="33845">MHTSSIIVLIVSVCFLKITHSIDFQANRQLGSMIFFLSGQNPNDFTNYGCWCSNKDKPIHAPLDEIDECCQHYQTCNTVQTNHATSYPYKASYEDGTIECLNNKETKAHRQCECDIVLAKCLSKHQNVYTTNLLYISDNQCNPGIVLNFDDLPTNATSKNVPENYYNFTFTGGLYTTPKDTGNPPRPSGYTVAMVSPPNVLMSQNQMTIKRTDGRAFSIVSFSAAAAFVPNLKLNLVGSRQYSPILFNETVFLQIDTRKTIELNWSGIDMITFTGTGGSNYPTYSNTCGNCHFAMDDLRFRL</sequence>
<dbReference type="GO" id="GO:0005543">
    <property type="term" value="F:phospholipid binding"/>
    <property type="evidence" value="ECO:0007669"/>
    <property type="project" value="TreeGrafter"/>
</dbReference>
<comment type="subcellular location">
    <subcellularLocation>
        <location evidence="1">Secreted</location>
    </subcellularLocation>
</comment>
<name>A0A817PY58_9BILA</name>
<protein>
    <recommendedName>
        <fullName evidence="7">Phospholipase A2-like central domain-containing protein</fullName>
    </recommendedName>
</protein>
<dbReference type="SUPFAM" id="SSF48619">
    <property type="entry name" value="Phospholipase A2, PLA2"/>
    <property type="match status" value="1"/>
</dbReference>
<evidence type="ECO:0000256" key="4">
    <source>
        <dbReference type="PIRSR" id="PIRSR601211-3"/>
    </source>
</evidence>
<dbReference type="Pfam" id="PF00068">
    <property type="entry name" value="Phospholip_A2_1"/>
    <property type="match status" value="1"/>
</dbReference>
<keyword evidence="6" id="KW-0732">Signal</keyword>
<feature type="disulfide bond" evidence="4">
    <location>
        <begin position="76"/>
        <end position="114"/>
    </location>
</feature>
<reference evidence="8" key="1">
    <citation type="submission" date="2021-02" db="EMBL/GenBank/DDBJ databases">
        <authorList>
            <person name="Nowell W R."/>
        </authorList>
    </citation>
    <scope>NUCLEOTIDE SEQUENCE</scope>
</reference>
<dbReference type="EMBL" id="CAJOBR010000398">
    <property type="protein sequence ID" value="CAF4504751.1"/>
    <property type="molecule type" value="Genomic_DNA"/>
</dbReference>
<comment type="similarity">
    <text evidence="5">Belongs to the phospholipase A2 family.</text>
</comment>
<dbReference type="EMBL" id="CAJNYT010005911">
    <property type="protein sequence ID" value="CAF3784721.1"/>
    <property type="molecule type" value="Genomic_DNA"/>
</dbReference>
<proteinExistence type="inferred from homology"/>
<dbReference type="Proteomes" id="UP000663833">
    <property type="component" value="Unassembled WGS sequence"/>
</dbReference>
<dbReference type="GO" id="GO:0005576">
    <property type="term" value="C:extracellular region"/>
    <property type="evidence" value="ECO:0007669"/>
    <property type="project" value="UniProtKB-SubCell"/>
</dbReference>
<evidence type="ECO:0000313" key="13">
    <source>
        <dbReference type="EMBL" id="CAF4504751.1"/>
    </source>
</evidence>
<dbReference type="Proteomes" id="UP000663848">
    <property type="component" value="Unassembled WGS sequence"/>
</dbReference>
<dbReference type="InterPro" id="IPR036444">
    <property type="entry name" value="PLipase_A2_dom_sf"/>
</dbReference>
<dbReference type="EMBL" id="CAJOBO010000990">
    <property type="protein sequence ID" value="CAF4322261.1"/>
    <property type="molecule type" value="Genomic_DNA"/>
</dbReference>
<dbReference type="PANTHER" id="PTHR11716">
    <property type="entry name" value="PHOSPHOLIPASE A2 FAMILY MEMBER"/>
    <property type="match status" value="1"/>
</dbReference>
<dbReference type="InterPro" id="IPR001211">
    <property type="entry name" value="PLA2"/>
</dbReference>
<dbReference type="EMBL" id="CAJOBP010000045">
    <property type="protein sequence ID" value="CAF4109480.1"/>
    <property type="molecule type" value="Genomic_DNA"/>
</dbReference>
<dbReference type="Proteomes" id="UP000663851">
    <property type="component" value="Unassembled WGS sequence"/>
</dbReference>